<dbReference type="PANTHER" id="PTHR12198">
    <property type="entry name" value="HOMEOBOX PROTEIN PROSPERO/PROX-1/CEH-26"/>
    <property type="match status" value="1"/>
</dbReference>
<evidence type="ECO:0000313" key="10">
    <source>
        <dbReference type="Proteomes" id="UP001292079"/>
    </source>
</evidence>
<dbReference type="InterPro" id="IPR009057">
    <property type="entry name" value="Homeodomain-like_sf"/>
</dbReference>
<dbReference type="InterPro" id="IPR023082">
    <property type="entry name" value="Homeo_prospero_dom"/>
</dbReference>
<dbReference type="SUPFAM" id="SSF46689">
    <property type="entry name" value="Homeodomain-like"/>
    <property type="match status" value="1"/>
</dbReference>
<keyword evidence="3" id="KW-0238">DNA-binding</keyword>
<dbReference type="Gene3D" id="1.10.10.500">
    <property type="entry name" value="Homeo-prospero domain"/>
    <property type="match status" value="1"/>
</dbReference>
<dbReference type="GO" id="GO:0048468">
    <property type="term" value="P:cell development"/>
    <property type="evidence" value="ECO:0007669"/>
    <property type="project" value="UniProtKB-ARBA"/>
</dbReference>
<comment type="subcellular location">
    <subcellularLocation>
        <location evidence="1">Nucleus</location>
    </subcellularLocation>
</comment>
<keyword evidence="4" id="KW-0371">Homeobox</keyword>
<dbReference type="AlphaFoldDB" id="A0AAE1Z9L6"/>
<evidence type="ECO:0000313" key="9">
    <source>
        <dbReference type="EMBL" id="KAK4469708.1"/>
    </source>
</evidence>
<dbReference type="GO" id="GO:0000981">
    <property type="term" value="F:DNA-binding transcription factor activity, RNA polymerase II-specific"/>
    <property type="evidence" value="ECO:0007669"/>
    <property type="project" value="TreeGrafter"/>
</dbReference>
<feature type="domain" description="Prospero" evidence="8">
    <location>
        <begin position="506"/>
        <end position="664"/>
    </location>
</feature>
<dbReference type="PANTHER" id="PTHR12198:SF0">
    <property type="entry name" value="HOMEOBOX PROTEIN PROSPERO"/>
    <property type="match status" value="1"/>
</dbReference>
<evidence type="ECO:0000256" key="2">
    <source>
        <dbReference type="ARBA" id="ARBA00023015"/>
    </source>
</evidence>
<evidence type="ECO:0000256" key="6">
    <source>
        <dbReference type="ARBA" id="ARBA00023242"/>
    </source>
</evidence>
<organism evidence="9 10">
    <name type="scientific">Schistosoma mekongi</name>
    <name type="common">Parasitic worm</name>
    <dbReference type="NCBI Taxonomy" id="38744"/>
    <lineage>
        <taxon>Eukaryota</taxon>
        <taxon>Metazoa</taxon>
        <taxon>Spiralia</taxon>
        <taxon>Lophotrochozoa</taxon>
        <taxon>Platyhelminthes</taxon>
        <taxon>Trematoda</taxon>
        <taxon>Digenea</taxon>
        <taxon>Strigeidida</taxon>
        <taxon>Schistosomatoidea</taxon>
        <taxon>Schistosomatidae</taxon>
        <taxon>Schistosoma</taxon>
    </lineage>
</organism>
<evidence type="ECO:0000259" key="8">
    <source>
        <dbReference type="PROSITE" id="PS51818"/>
    </source>
</evidence>
<keyword evidence="6" id="KW-0539">Nucleus</keyword>
<feature type="region of interest" description="Disordered" evidence="7">
    <location>
        <begin position="427"/>
        <end position="455"/>
    </location>
</feature>
<sequence length="666" mass="77427">MDSYLEDEVNFQTPEYIKSRLNGFEGKYIHSTPLLSSNPHQFHPVSLGYKNVSINDKKTPLCYSFTDEGYSSVGSSSTGTGIPNNLLTSEVINQYKDYPPLGCMHNSINQREKLEIVALELLNQARLIPNYSCNERLMNRNILGINEENNKPQPSYFSEFNEKYHSLSQTNIGNYHYPSIVNQHNECSNLNRQEINYSKLFSSLNANICQHLNNKQLMHEQLNYSKEVEKMSKTNRNDNNNHQVNNNVNCMQSNESRSQICNQILGQVRREMIRLIDNSMHQLETYLQNHHYKDWPNSPTIFDYCNSLKSVPTDNIQDCNVTPLNLKFTRNVNHLNLDNVNHDKIIVNQLNEMELIPTQTTRSSESNNNSKCSTTTTATPTTTSTDTSSNSTKLKSLRLNNKTRRLRIHQFNSQLFTDRNQLKKLHRLSPSCKKRQLNDDNDDDDANNNNNLQASHNKIPHLDESLDLRVHQNNHEDNNQLEQITSSNNHSQTRLKRTLINNQSRTTTLSAIHLKKAKMMFMYSRYPTSNLLKSYFPEVCFNRGSTAQLVKWFSNFREFFYIQIEKFVRQQKAAGLKKADDIRLSRQHELIRSMETHFNKGDDIETPKEFLEAIQIAVWEFADAVLNERDVNSSWKKTIYKKVSILDIQFPEFFRLLSSFLVNLLI</sequence>
<dbReference type="InterPro" id="IPR037131">
    <property type="entry name" value="Homeo_prospero_dom_sf"/>
</dbReference>
<dbReference type="InterPro" id="IPR039350">
    <property type="entry name" value="Prospero_homeodomain"/>
</dbReference>
<keyword evidence="5" id="KW-0804">Transcription</keyword>
<feature type="region of interest" description="Disordered" evidence="7">
    <location>
        <begin position="358"/>
        <end position="394"/>
    </location>
</feature>
<evidence type="ECO:0000256" key="1">
    <source>
        <dbReference type="ARBA" id="ARBA00004123"/>
    </source>
</evidence>
<reference evidence="9" key="1">
    <citation type="submission" date="2022-04" db="EMBL/GenBank/DDBJ databases">
        <authorList>
            <person name="Xu L."/>
            <person name="Lv Z."/>
        </authorList>
    </citation>
    <scope>NUCLEOTIDE SEQUENCE</scope>
    <source>
        <strain evidence="9">LV_2022a</strain>
    </source>
</reference>
<comment type="caution">
    <text evidence="9">The sequence shown here is derived from an EMBL/GenBank/DDBJ whole genome shotgun (WGS) entry which is preliminary data.</text>
</comment>
<dbReference type="Proteomes" id="UP001292079">
    <property type="component" value="Unassembled WGS sequence"/>
</dbReference>
<feature type="compositionally biased region" description="Low complexity" evidence="7">
    <location>
        <begin position="362"/>
        <end position="394"/>
    </location>
</feature>
<evidence type="ECO:0000256" key="7">
    <source>
        <dbReference type="SAM" id="MobiDB-lite"/>
    </source>
</evidence>
<evidence type="ECO:0000256" key="4">
    <source>
        <dbReference type="ARBA" id="ARBA00023155"/>
    </source>
</evidence>
<accession>A0AAE1Z9L6</accession>
<dbReference type="GO" id="GO:0000978">
    <property type="term" value="F:RNA polymerase II cis-regulatory region sequence-specific DNA binding"/>
    <property type="evidence" value="ECO:0007669"/>
    <property type="project" value="TreeGrafter"/>
</dbReference>
<evidence type="ECO:0000256" key="3">
    <source>
        <dbReference type="ARBA" id="ARBA00023125"/>
    </source>
</evidence>
<dbReference type="GO" id="GO:0007399">
    <property type="term" value="P:nervous system development"/>
    <property type="evidence" value="ECO:0007669"/>
    <property type="project" value="UniProtKB-ARBA"/>
</dbReference>
<protein>
    <recommendedName>
        <fullName evidence="8">Prospero domain-containing protein</fullName>
    </recommendedName>
</protein>
<evidence type="ECO:0000256" key="5">
    <source>
        <dbReference type="ARBA" id="ARBA00023163"/>
    </source>
</evidence>
<keyword evidence="10" id="KW-1185">Reference proteome</keyword>
<dbReference type="PROSITE" id="PS51818">
    <property type="entry name" value="HOMEO_PROSPERO"/>
    <property type="match status" value="1"/>
</dbReference>
<proteinExistence type="predicted"/>
<dbReference type="Pfam" id="PF05044">
    <property type="entry name" value="HPD"/>
    <property type="match status" value="1"/>
</dbReference>
<name>A0AAE1Z9L6_SCHME</name>
<dbReference type="EMBL" id="JALJAT010000005">
    <property type="protein sequence ID" value="KAK4469708.1"/>
    <property type="molecule type" value="Genomic_DNA"/>
</dbReference>
<reference evidence="9" key="2">
    <citation type="journal article" date="2023" name="Infect Dis Poverty">
        <title>Chromosome-scale genome of the human blood fluke Schistosoma mekongi and its implications for public health.</title>
        <authorList>
            <person name="Zhou M."/>
            <person name="Xu L."/>
            <person name="Xu D."/>
            <person name="Chen W."/>
            <person name="Khan J."/>
            <person name="Hu Y."/>
            <person name="Huang H."/>
            <person name="Wei H."/>
            <person name="Zhang Y."/>
            <person name="Chusongsang P."/>
            <person name="Tanasarnprasert K."/>
            <person name="Hu X."/>
            <person name="Limpanont Y."/>
            <person name="Lv Z."/>
        </authorList>
    </citation>
    <scope>NUCLEOTIDE SEQUENCE</scope>
    <source>
        <strain evidence="9">LV_2022a</strain>
    </source>
</reference>
<gene>
    <name evidence="9" type="ORF">MN116_007233</name>
</gene>
<dbReference type="GO" id="GO:0005634">
    <property type="term" value="C:nucleus"/>
    <property type="evidence" value="ECO:0007669"/>
    <property type="project" value="UniProtKB-SubCell"/>
</dbReference>
<keyword evidence="2" id="KW-0805">Transcription regulation</keyword>